<evidence type="ECO:0000256" key="1">
    <source>
        <dbReference type="SAM" id="MobiDB-lite"/>
    </source>
</evidence>
<feature type="compositionally biased region" description="Basic and acidic residues" evidence="1">
    <location>
        <begin position="1"/>
        <end position="11"/>
    </location>
</feature>
<feature type="region of interest" description="Disordered" evidence="1">
    <location>
        <begin position="212"/>
        <end position="253"/>
    </location>
</feature>
<dbReference type="GO" id="GO:0070888">
    <property type="term" value="F:E-box binding"/>
    <property type="evidence" value="ECO:0007669"/>
    <property type="project" value="TreeGrafter"/>
</dbReference>
<feature type="domain" description="BHLH" evidence="2">
    <location>
        <begin position="122"/>
        <end position="174"/>
    </location>
</feature>
<reference evidence="3" key="2">
    <citation type="submission" date="2022-10" db="EMBL/GenBank/DDBJ databases">
        <authorList>
            <consortium name="ENA_rothamsted_submissions"/>
            <consortium name="culmorum"/>
            <person name="King R."/>
        </authorList>
    </citation>
    <scope>NUCLEOTIDE SEQUENCE</scope>
</reference>
<dbReference type="InterPro" id="IPR050359">
    <property type="entry name" value="bHLH_transcription_factors"/>
</dbReference>
<dbReference type="PANTHER" id="PTHR19290">
    <property type="entry name" value="BASIC HELIX-LOOP-HELIX PROTEIN NEUROGENIN-RELATED"/>
    <property type="match status" value="1"/>
</dbReference>
<evidence type="ECO:0000313" key="3">
    <source>
        <dbReference type="EMBL" id="CAG9804851.1"/>
    </source>
</evidence>
<dbReference type="PROSITE" id="PS50888">
    <property type="entry name" value="BHLH"/>
    <property type="match status" value="1"/>
</dbReference>
<gene>
    <name evidence="3" type="ORF">CHIRRI_LOCUS7730</name>
</gene>
<dbReference type="AlphaFoldDB" id="A0A9N9WT31"/>
<dbReference type="InterPro" id="IPR011598">
    <property type="entry name" value="bHLH_dom"/>
</dbReference>
<feature type="region of interest" description="Disordered" evidence="1">
    <location>
        <begin position="1"/>
        <end position="98"/>
    </location>
</feature>
<dbReference type="InterPro" id="IPR036638">
    <property type="entry name" value="HLH_DNA-bd_sf"/>
</dbReference>
<accession>A0A9N9WT31</accession>
<feature type="compositionally biased region" description="Low complexity" evidence="1">
    <location>
        <begin position="76"/>
        <end position="89"/>
    </location>
</feature>
<name>A0A9N9WT31_9DIPT</name>
<sequence>MKSNASDDKSEFQNINEFGESSEDTTSGFFESSSTLNNEASYKSSTPEQFVAEKNTNDRLRSRKMQQQQPSQTNIDPSDMTDSSSQSDDYGNCRGRRKATYLTLTSNARRKKGTLNAKERNLRRLESNERERMRMHSLNDAFQSLREVIPHVKKERRLSKIETLTLAKNYITALTEVVVTNSNGGLQQQPNNCSNEIANLISINNAVIINPNQNQNQDVNNNTNNNNNVRSNNHEHSVRATHRNNNGSANDRGDVDLAAIEPTFFGNEDEDPFSII</sequence>
<feature type="compositionally biased region" description="Polar residues" evidence="1">
    <location>
        <begin position="24"/>
        <end position="48"/>
    </location>
</feature>
<dbReference type="GO" id="GO:0045944">
    <property type="term" value="P:positive regulation of transcription by RNA polymerase II"/>
    <property type="evidence" value="ECO:0007669"/>
    <property type="project" value="TreeGrafter"/>
</dbReference>
<dbReference type="SMART" id="SM00353">
    <property type="entry name" value="HLH"/>
    <property type="match status" value="1"/>
</dbReference>
<dbReference type="EMBL" id="OU895878">
    <property type="protein sequence ID" value="CAG9804851.1"/>
    <property type="molecule type" value="Genomic_DNA"/>
</dbReference>
<reference evidence="3" key="1">
    <citation type="submission" date="2022-01" db="EMBL/GenBank/DDBJ databases">
        <authorList>
            <person name="King R."/>
        </authorList>
    </citation>
    <scope>NUCLEOTIDE SEQUENCE</scope>
</reference>
<organism evidence="3 4">
    <name type="scientific">Chironomus riparius</name>
    <dbReference type="NCBI Taxonomy" id="315576"/>
    <lineage>
        <taxon>Eukaryota</taxon>
        <taxon>Metazoa</taxon>
        <taxon>Ecdysozoa</taxon>
        <taxon>Arthropoda</taxon>
        <taxon>Hexapoda</taxon>
        <taxon>Insecta</taxon>
        <taxon>Pterygota</taxon>
        <taxon>Neoptera</taxon>
        <taxon>Endopterygota</taxon>
        <taxon>Diptera</taxon>
        <taxon>Nematocera</taxon>
        <taxon>Chironomoidea</taxon>
        <taxon>Chironomidae</taxon>
        <taxon>Chironominae</taxon>
        <taxon>Chironomus</taxon>
    </lineage>
</organism>
<proteinExistence type="predicted"/>
<evidence type="ECO:0000259" key="2">
    <source>
        <dbReference type="PROSITE" id="PS50888"/>
    </source>
</evidence>
<dbReference type="GO" id="GO:0007423">
    <property type="term" value="P:sensory organ development"/>
    <property type="evidence" value="ECO:0007669"/>
    <property type="project" value="TreeGrafter"/>
</dbReference>
<dbReference type="Gene3D" id="4.10.280.10">
    <property type="entry name" value="Helix-loop-helix DNA-binding domain"/>
    <property type="match status" value="1"/>
</dbReference>
<dbReference type="GO" id="GO:0061564">
    <property type="term" value="P:axon development"/>
    <property type="evidence" value="ECO:0007669"/>
    <property type="project" value="TreeGrafter"/>
</dbReference>
<dbReference type="OrthoDB" id="10039134at2759"/>
<dbReference type="Pfam" id="PF00010">
    <property type="entry name" value="HLH"/>
    <property type="match status" value="1"/>
</dbReference>
<keyword evidence="4" id="KW-1185">Reference proteome</keyword>
<evidence type="ECO:0000313" key="4">
    <source>
        <dbReference type="Proteomes" id="UP001153620"/>
    </source>
</evidence>
<protein>
    <recommendedName>
        <fullName evidence="2">BHLH domain-containing protein</fullName>
    </recommendedName>
</protein>
<dbReference type="GO" id="GO:0046983">
    <property type="term" value="F:protein dimerization activity"/>
    <property type="evidence" value="ECO:0007669"/>
    <property type="project" value="InterPro"/>
</dbReference>
<feature type="compositionally biased region" description="Polar residues" evidence="1">
    <location>
        <begin position="65"/>
        <end position="75"/>
    </location>
</feature>
<dbReference type="SUPFAM" id="SSF47459">
    <property type="entry name" value="HLH, helix-loop-helix DNA-binding domain"/>
    <property type="match status" value="1"/>
</dbReference>
<dbReference type="GO" id="GO:0005634">
    <property type="term" value="C:nucleus"/>
    <property type="evidence" value="ECO:0007669"/>
    <property type="project" value="TreeGrafter"/>
</dbReference>
<dbReference type="GO" id="GO:0000981">
    <property type="term" value="F:DNA-binding transcription factor activity, RNA polymerase II-specific"/>
    <property type="evidence" value="ECO:0007669"/>
    <property type="project" value="TreeGrafter"/>
</dbReference>
<feature type="compositionally biased region" description="Low complexity" evidence="1">
    <location>
        <begin position="212"/>
        <end position="231"/>
    </location>
</feature>
<dbReference type="Proteomes" id="UP001153620">
    <property type="component" value="Chromosome 2"/>
</dbReference>
<dbReference type="PANTHER" id="PTHR19290:SF167">
    <property type="entry name" value="PROTEIN DIMMED"/>
    <property type="match status" value="1"/>
</dbReference>